<dbReference type="EMBL" id="BSOE01000049">
    <property type="protein sequence ID" value="GLR04997.1"/>
    <property type="molecule type" value="Genomic_DNA"/>
</dbReference>
<evidence type="ECO:0000313" key="2">
    <source>
        <dbReference type="Proteomes" id="UP001156669"/>
    </source>
</evidence>
<protein>
    <submittedName>
        <fullName evidence="1">Uncharacterized protein</fullName>
    </submittedName>
</protein>
<gene>
    <name evidence="1" type="ORF">GCM10007906_25850</name>
</gene>
<evidence type="ECO:0000313" key="1">
    <source>
        <dbReference type="EMBL" id="GLR04997.1"/>
    </source>
</evidence>
<reference evidence="2" key="1">
    <citation type="journal article" date="2019" name="Int. J. Syst. Evol. Microbiol.">
        <title>The Global Catalogue of Microorganisms (GCM) 10K type strain sequencing project: providing services to taxonomists for standard genome sequencing and annotation.</title>
        <authorList>
            <consortium name="The Broad Institute Genomics Platform"/>
            <consortium name="The Broad Institute Genome Sequencing Center for Infectious Disease"/>
            <person name="Wu L."/>
            <person name="Ma J."/>
        </authorList>
    </citation>
    <scope>NUCLEOTIDE SEQUENCE [LARGE SCALE GENOMIC DNA]</scope>
    <source>
        <strain evidence="2">NBRC 110633</strain>
    </source>
</reference>
<keyword evidence="2" id="KW-1185">Reference proteome</keyword>
<sequence>MESNTINQHFLSQAEQRLNSFNPSARLRNQKLFSYDVLSHDDGTLANPKSVSISRNLSDLDLYSFNVLDKTVRLNFESEFGRYESDISNATEALLCKVSNGDTDCSAELQKVFILKFLNSIRNPYSYKNTLSFLGSYVTYHPTEPKLKAVYDSIENSNKPHLSAICERYGFTPQEYVNWLKAIYLLLFVRDQHGVNILEALARSFYENQNAYIYVIISTYTKGQAVLLSDRGYNQFDDSGSSINYEFNLNSNAHIAYYFADITKALPLEHPLHGNERVQELFRTLPKEINVSLVNDDEEILSAYNSRTIMQSANKVFCKSGDLIENGL</sequence>
<name>A0ABQ5Y5V3_9VIBR</name>
<accession>A0ABQ5Y5V3</accession>
<dbReference type="Proteomes" id="UP001156669">
    <property type="component" value="Unassembled WGS sequence"/>
</dbReference>
<dbReference type="RefSeq" id="WP_045396175.1">
    <property type="nucleotide sequence ID" value="NZ_BBLD01000007.1"/>
</dbReference>
<comment type="caution">
    <text evidence="1">The sequence shown here is derived from an EMBL/GenBank/DDBJ whole genome shotgun (WGS) entry which is preliminary data.</text>
</comment>
<organism evidence="1 2">
    <name type="scientific">Vibrio hyugaensis</name>
    <dbReference type="NCBI Taxonomy" id="1534743"/>
    <lineage>
        <taxon>Bacteria</taxon>
        <taxon>Pseudomonadati</taxon>
        <taxon>Pseudomonadota</taxon>
        <taxon>Gammaproteobacteria</taxon>
        <taxon>Vibrionales</taxon>
        <taxon>Vibrionaceae</taxon>
        <taxon>Vibrio</taxon>
    </lineage>
</organism>
<proteinExistence type="predicted"/>